<name>A0ABV8KU71_9ACTN</name>
<organism evidence="2 3">
    <name type="scientific">Micromonospora zhanjiangensis</name>
    <dbReference type="NCBI Taxonomy" id="1522057"/>
    <lineage>
        <taxon>Bacteria</taxon>
        <taxon>Bacillati</taxon>
        <taxon>Actinomycetota</taxon>
        <taxon>Actinomycetes</taxon>
        <taxon>Micromonosporales</taxon>
        <taxon>Micromonosporaceae</taxon>
        <taxon>Micromonospora</taxon>
    </lineage>
</organism>
<evidence type="ECO:0000313" key="3">
    <source>
        <dbReference type="Proteomes" id="UP001595868"/>
    </source>
</evidence>
<evidence type="ECO:0008006" key="4">
    <source>
        <dbReference type="Google" id="ProtNLM"/>
    </source>
</evidence>
<accession>A0ABV8KU71</accession>
<evidence type="ECO:0000256" key="1">
    <source>
        <dbReference type="SAM" id="MobiDB-lite"/>
    </source>
</evidence>
<comment type="caution">
    <text evidence="2">The sequence shown here is derived from an EMBL/GenBank/DDBJ whole genome shotgun (WGS) entry which is preliminary data.</text>
</comment>
<dbReference type="Proteomes" id="UP001595868">
    <property type="component" value="Unassembled WGS sequence"/>
</dbReference>
<sequence>MRRPMPTLAPAGPHPTPRPEPVRDLVAAGWFGHAVWDAAHHRARRVVPRGYAQWCGVVDLLGTAAILLLP</sequence>
<dbReference type="EMBL" id="JBHSBN010000026">
    <property type="protein sequence ID" value="MFC4109614.1"/>
    <property type="molecule type" value="Genomic_DNA"/>
</dbReference>
<feature type="region of interest" description="Disordered" evidence="1">
    <location>
        <begin position="1"/>
        <end position="20"/>
    </location>
</feature>
<evidence type="ECO:0000313" key="2">
    <source>
        <dbReference type="EMBL" id="MFC4109614.1"/>
    </source>
</evidence>
<dbReference type="RefSeq" id="WP_377551202.1">
    <property type="nucleotide sequence ID" value="NZ_JBHSBN010000026.1"/>
</dbReference>
<proteinExistence type="predicted"/>
<gene>
    <name evidence="2" type="ORF">ACFOX0_27240</name>
</gene>
<reference evidence="3" key="1">
    <citation type="journal article" date="2019" name="Int. J. Syst. Evol. Microbiol.">
        <title>The Global Catalogue of Microorganisms (GCM) 10K type strain sequencing project: providing services to taxonomists for standard genome sequencing and annotation.</title>
        <authorList>
            <consortium name="The Broad Institute Genomics Platform"/>
            <consortium name="The Broad Institute Genome Sequencing Center for Infectious Disease"/>
            <person name="Wu L."/>
            <person name="Ma J."/>
        </authorList>
    </citation>
    <scope>NUCLEOTIDE SEQUENCE [LARGE SCALE GENOMIC DNA]</scope>
    <source>
        <strain evidence="3">2902at01</strain>
    </source>
</reference>
<keyword evidence="3" id="KW-1185">Reference proteome</keyword>
<protein>
    <recommendedName>
        <fullName evidence="4">DUF3307 domain-containing protein</fullName>
    </recommendedName>
</protein>